<protein>
    <recommendedName>
        <fullName evidence="4">Mu-like prophage I protein</fullName>
    </recommendedName>
</protein>
<evidence type="ECO:0008006" key="4">
    <source>
        <dbReference type="Google" id="ProtNLM"/>
    </source>
</evidence>
<proteinExistence type="predicted"/>
<evidence type="ECO:0000256" key="1">
    <source>
        <dbReference type="SAM" id="Coils"/>
    </source>
</evidence>
<sequence length="339" mass="36886">MKMNLYLNRDGAAGVRALPKTVKPGDVLPGVQLSPIGEWPHGECVQHVTAEACAAMVKAWEDDGKKEILVDFDHDAEDGKSTVAAAWLTNLRVDPERGLVSDFKFTDKGAEAVSTRRFRFLSPCWEVNVDRWMNGGDAPKGDDDFPAEVTPVRLVSVGLTNKPNIPVAPLLNREPQPGNKSVQQTEGTIMDKIKEALGLAPEATEEDILAALGKMKAENEECCREREEAQKAAAEKEADDFAEANAKKCNKEVVKAQYLANKEATIALVNAIPEPKAPEPKPVCNRAEAKTPTIENAADTDEKVLAKYENMTPGKAKDEFLMANAVTINRARNARAAAK</sequence>
<feature type="region of interest" description="Disordered" evidence="2">
    <location>
        <begin position="166"/>
        <end position="185"/>
    </location>
</feature>
<dbReference type="EMBL" id="KF540228">
    <property type="protein sequence ID" value="AIF26379.1"/>
    <property type="molecule type" value="Genomic_DNA"/>
</dbReference>
<accession>A0A0H3U788</accession>
<evidence type="ECO:0000313" key="3">
    <source>
        <dbReference type="EMBL" id="AIF26379.1"/>
    </source>
</evidence>
<feature type="coiled-coil region" evidence="1">
    <location>
        <begin position="212"/>
        <end position="244"/>
    </location>
</feature>
<reference evidence="3" key="1">
    <citation type="submission" date="2013-08" db="EMBL/GenBank/DDBJ databases">
        <title>Comparison of modified E. coli strains.</title>
        <authorList>
            <person name="Juergensen J."/>
            <person name="Bonge A."/>
            <person name="Streit W.R."/>
        </authorList>
    </citation>
    <scope>NUCLEOTIDE SEQUENCE</scope>
</reference>
<name>A0A0H3U788_9BACT</name>
<dbReference type="AlphaFoldDB" id="A0A0H3U788"/>
<dbReference type="Pfam" id="PF10123">
    <property type="entry name" value="Mu-like_Pro"/>
    <property type="match status" value="2"/>
</dbReference>
<organism evidence="3">
    <name type="scientific">uncultured bacterium fosmid pJB16B1</name>
    <dbReference type="NCBI Taxonomy" id="1478054"/>
    <lineage>
        <taxon>Bacteria</taxon>
        <taxon>environmental samples</taxon>
    </lineage>
</organism>
<dbReference type="InterPro" id="IPR012106">
    <property type="entry name" value="Phage_Mu_Gp1"/>
</dbReference>
<keyword evidence="1" id="KW-0175">Coiled coil</keyword>
<evidence type="ECO:0000256" key="2">
    <source>
        <dbReference type="SAM" id="MobiDB-lite"/>
    </source>
</evidence>